<evidence type="ECO:0000256" key="1">
    <source>
        <dbReference type="SAM" id="MobiDB-lite"/>
    </source>
</evidence>
<feature type="compositionally biased region" description="Low complexity" evidence="1">
    <location>
        <begin position="428"/>
        <end position="480"/>
    </location>
</feature>
<dbReference type="PANTHER" id="PTHR12931:SF15">
    <property type="entry name" value="UBIQUITIN THIOESTERASE OTUBAIN-LIKE"/>
    <property type="match status" value="1"/>
</dbReference>
<dbReference type="CDD" id="cd22749">
    <property type="entry name" value="Otubain_C65"/>
    <property type="match status" value="1"/>
</dbReference>
<dbReference type="GO" id="GO:0005634">
    <property type="term" value="C:nucleus"/>
    <property type="evidence" value="ECO:0007669"/>
    <property type="project" value="TreeGrafter"/>
</dbReference>
<dbReference type="OrthoDB" id="18915at2759"/>
<sequence>MQEFFLMITRPQNWKLFKFNLGKPIKWVSQFQKQSSQYLRFDQIYELNKYQIMGTFSIFIVFIFALRNLFNQDNIYHQKDQMNQISENDLAQNITEVSREQKDKKELYKSDQNRLGAIVEQISNSALNISAVHQDQINETLQNNSAQNILGDSQDQIDDTKSNILTNNLTDVSKDASKDQIDDTKSKITTQNLTDASQDQKDDTKSNISTQNLTDASQDQIDRTQSKITTQNLTDASQDQQSLSRYQIDVKIIQDNQNQDINNIQYEIQTSNINEIPQENPGKMESKEWMRIIRETQLKQMNLCMNGNQDEMIKVQNKNQINNQNQIDGENDRNNQMEIKKDNQIGLNNPNQSQKDNEAKPKDQINNENSNVDQQLQQNQENQNEITNQNVQIDDENSNVDQQQQKIQQNSNEIRNQNFQIVNENSNVDQQQQENQENQENQNQIRNQNGQKDNENSNVDQQQQENQENQNEISNQNVQIDNQNDKVLPKPSNQDKEDPLIPEQFLDIPQNPSRPDKQNYPQQVTLPKEMEVIKQIIDGSSKKRHVDQNMKSYLRDVQNEQELFKHYSIKALGKKHELKLHCNLIIPVRGDGNCFYTSFGYQLLRIVIYEYTDEEFNQFLNQYFQISFNIQFNQIKIPNEMQQKLLNHYKDRLIYIRNLEKNYINNEYYQQQLKMHFSAFELQDTNEGFVDGYFNPLTVIFLRNLCLHLVETDQDEQNNLVEKETLLKWEEECNQNEVVINLLAKHLKIHIKLIFFEKGTFIVNEYSKEYENEKRRIILLLQPGHYNVGIKV</sequence>
<feature type="compositionally biased region" description="Polar residues" evidence="1">
    <location>
        <begin position="345"/>
        <end position="354"/>
    </location>
</feature>
<feature type="region of interest" description="Disordered" evidence="1">
    <location>
        <begin position="428"/>
        <end position="499"/>
    </location>
</feature>
<keyword evidence="4" id="KW-1185">Reference proteome</keyword>
<dbReference type="EMBL" id="CAJJDN010000031">
    <property type="protein sequence ID" value="CAD8073597.1"/>
    <property type="molecule type" value="Genomic_DNA"/>
</dbReference>
<proteinExistence type="predicted"/>
<feature type="region of interest" description="Disordered" evidence="1">
    <location>
        <begin position="192"/>
        <end position="222"/>
    </location>
</feature>
<reference evidence="3" key="1">
    <citation type="submission" date="2021-01" db="EMBL/GenBank/DDBJ databases">
        <authorList>
            <consortium name="Genoscope - CEA"/>
            <person name="William W."/>
        </authorList>
    </citation>
    <scope>NUCLEOTIDE SEQUENCE</scope>
</reference>
<accession>A0A8S1M193</accession>
<protein>
    <recommendedName>
        <fullName evidence="2">OTU domain-containing protein</fullName>
    </recommendedName>
</protein>
<dbReference type="PANTHER" id="PTHR12931">
    <property type="entry name" value="UBIQUITIN THIOLESTERASE PROTEIN OTUB"/>
    <property type="match status" value="1"/>
</dbReference>
<dbReference type="GO" id="GO:0004843">
    <property type="term" value="F:cysteine-type deubiquitinase activity"/>
    <property type="evidence" value="ECO:0007669"/>
    <property type="project" value="TreeGrafter"/>
</dbReference>
<dbReference type="AlphaFoldDB" id="A0A8S1M193"/>
<dbReference type="Proteomes" id="UP000692954">
    <property type="component" value="Unassembled WGS sequence"/>
</dbReference>
<dbReference type="GO" id="GO:0043130">
    <property type="term" value="F:ubiquitin binding"/>
    <property type="evidence" value="ECO:0007669"/>
    <property type="project" value="TreeGrafter"/>
</dbReference>
<gene>
    <name evidence="3" type="ORF">PSON_ATCC_30995.1.T0310040</name>
</gene>
<feature type="compositionally biased region" description="Basic and acidic residues" evidence="1">
    <location>
        <begin position="355"/>
        <end position="365"/>
    </location>
</feature>
<dbReference type="InterPro" id="IPR019400">
    <property type="entry name" value="Peptidase_C65_otubain"/>
</dbReference>
<evidence type="ECO:0000259" key="2">
    <source>
        <dbReference type="PROSITE" id="PS50802"/>
    </source>
</evidence>
<feature type="compositionally biased region" description="Polar residues" evidence="1">
    <location>
        <begin position="206"/>
        <end position="219"/>
    </location>
</feature>
<organism evidence="3 4">
    <name type="scientific">Paramecium sonneborni</name>
    <dbReference type="NCBI Taxonomy" id="65129"/>
    <lineage>
        <taxon>Eukaryota</taxon>
        <taxon>Sar</taxon>
        <taxon>Alveolata</taxon>
        <taxon>Ciliophora</taxon>
        <taxon>Intramacronucleata</taxon>
        <taxon>Oligohymenophorea</taxon>
        <taxon>Peniculida</taxon>
        <taxon>Parameciidae</taxon>
        <taxon>Paramecium</taxon>
    </lineage>
</organism>
<comment type="caution">
    <text evidence="3">The sequence shown here is derived from an EMBL/GenBank/DDBJ whole genome shotgun (WGS) entry which is preliminary data.</text>
</comment>
<dbReference type="PROSITE" id="PS50802">
    <property type="entry name" value="OTU"/>
    <property type="match status" value="1"/>
</dbReference>
<feature type="compositionally biased region" description="Basic and acidic residues" evidence="1">
    <location>
        <begin position="483"/>
        <end position="499"/>
    </location>
</feature>
<dbReference type="Pfam" id="PF10275">
    <property type="entry name" value="Peptidase_C65"/>
    <property type="match status" value="1"/>
</dbReference>
<evidence type="ECO:0000313" key="4">
    <source>
        <dbReference type="Proteomes" id="UP000692954"/>
    </source>
</evidence>
<dbReference type="GO" id="GO:0071108">
    <property type="term" value="P:protein K48-linked deubiquitination"/>
    <property type="evidence" value="ECO:0007669"/>
    <property type="project" value="TreeGrafter"/>
</dbReference>
<evidence type="ECO:0000313" key="3">
    <source>
        <dbReference type="EMBL" id="CAD8073597.1"/>
    </source>
</evidence>
<dbReference type="InterPro" id="IPR003323">
    <property type="entry name" value="OTU_dom"/>
</dbReference>
<feature type="domain" description="OTU" evidence="2">
    <location>
        <begin position="583"/>
        <end position="792"/>
    </location>
</feature>
<feature type="region of interest" description="Disordered" evidence="1">
    <location>
        <begin position="342"/>
        <end position="367"/>
    </location>
</feature>
<name>A0A8S1M193_9CILI</name>